<dbReference type="Proteomes" id="UP001295684">
    <property type="component" value="Unassembled WGS sequence"/>
</dbReference>
<accession>A0AAD1UMC8</accession>
<keyword evidence="2" id="KW-1185">Reference proteome</keyword>
<dbReference type="EMBL" id="CAMPGE010010714">
    <property type="protein sequence ID" value="CAI2369560.1"/>
    <property type="molecule type" value="Genomic_DNA"/>
</dbReference>
<sequence>MEDCLNAIVHQNHQLIEKIDHILAKNQEIISKEKTKLGMYDEELDDISKKLYQNNPSNEYELYHAKDSLNERLKIIHKISRKGEKEEMEIFEAELNKSDRIVTIESKIRTLICAAFGFCSFSEFEWNMIIDHNTIMKNLNEVDIYMFDDEEIKDQISVLQRELDNDETIMDVSLGDKLDFSYPVIKTRYDDADIENIPHHVQGIDPLLYHLLIWATLKNSILEMSDEDLKNENSQKLLQHKKECLRNYIDNFKSKLRKFRYEQSDLLDLKINFQKVTERILAYFRQKKKPRKIYKNFEHSFLKDTLKSLEKLHNNPYFSKDTEDSKGLKRWLENDRDHLRFLKEEVMMELGLADEEELYSQQEESEDEGNITIENFDNGIKHTANVYSVNFKERAFTYKINNSESEGGINVPNF</sequence>
<evidence type="ECO:0000313" key="2">
    <source>
        <dbReference type="Proteomes" id="UP001295684"/>
    </source>
</evidence>
<gene>
    <name evidence="1" type="ORF">ECRASSUSDP1_LOCUS10862</name>
</gene>
<dbReference type="AlphaFoldDB" id="A0AAD1UMC8"/>
<proteinExistence type="predicted"/>
<reference evidence="1" key="1">
    <citation type="submission" date="2023-07" db="EMBL/GenBank/DDBJ databases">
        <authorList>
            <consortium name="AG Swart"/>
            <person name="Singh M."/>
            <person name="Singh A."/>
            <person name="Seah K."/>
            <person name="Emmerich C."/>
        </authorList>
    </citation>
    <scope>NUCLEOTIDE SEQUENCE</scope>
    <source>
        <strain evidence="1">DP1</strain>
    </source>
</reference>
<protein>
    <submittedName>
        <fullName evidence="1">Uncharacterized protein</fullName>
    </submittedName>
</protein>
<name>A0AAD1UMC8_EUPCR</name>
<comment type="caution">
    <text evidence="1">The sequence shown here is derived from an EMBL/GenBank/DDBJ whole genome shotgun (WGS) entry which is preliminary data.</text>
</comment>
<organism evidence="1 2">
    <name type="scientific">Euplotes crassus</name>
    <dbReference type="NCBI Taxonomy" id="5936"/>
    <lineage>
        <taxon>Eukaryota</taxon>
        <taxon>Sar</taxon>
        <taxon>Alveolata</taxon>
        <taxon>Ciliophora</taxon>
        <taxon>Intramacronucleata</taxon>
        <taxon>Spirotrichea</taxon>
        <taxon>Hypotrichia</taxon>
        <taxon>Euplotida</taxon>
        <taxon>Euplotidae</taxon>
        <taxon>Moneuplotes</taxon>
    </lineage>
</organism>
<evidence type="ECO:0000313" key="1">
    <source>
        <dbReference type="EMBL" id="CAI2369560.1"/>
    </source>
</evidence>